<reference evidence="2 3" key="1">
    <citation type="submission" date="2014-06" db="EMBL/GenBank/DDBJ databases">
        <title>The Genome of the Aflatoxigenic Filamentous Fungus Aspergillus nomius.</title>
        <authorList>
            <person name="Moore M.G."/>
            <person name="Shannon B.M."/>
            <person name="Brian M.M."/>
        </authorList>
    </citation>
    <scope>NUCLEOTIDE SEQUENCE [LARGE SCALE GENOMIC DNA]</scope>
    <source>
        <strain evidence="2 3">NRRL 13137</strain>
    </source>
</reference>
<keyword evidence="3" id="KW-1185">Reference proteome</keyword>
<accession>A0A0L1JHT8</accession>
<sequence length="109" mass="12186">MSFSQSSFNITLENRGGKIFLSCEAESESGNVRYTEIELDEKIGNNGGFFGPGSNFTQTARNVQLEFDGHVPCLKAEFQMSSGNYRDRMESINLDEYIGNDNGNLVWNV</sequence>
<dbReference type="SUPFAM" id="SSF51322">
    <property type="entry name" value="Cyanovirin-N"/>
    <property type="match status" value="1"/>
</dbReference>
<evidence type="ECO:0000313" key="2">
    <source>
        <dbReference type="EMBL" id="KNG91272.1"/>
    </source>
</evidence>
<name>A0A0L1JHT8_ASPN3</name>
<comment type="caution">
    <text evidence="2">The sequence shown here is derived from an EMBL/GenBank/DDBJ whole genome shotgun (WGS) entry which is preliminary data.</text>
</comment>
<dbReference type="Pfam" id="PF08881">
    <property type="entry name" value="CVNH"/>
    <property type="match status" value="1"/>
</dbReference>
<evidence type="ECO:0000313" key="3">
    <source>
        <dbReference type="Proteomes" id="UP000037505"/>
    </source>
</evidence>
<dbReference type="Gene3D" id="2.30.60.10">
    <property type="entry name" value="Cyanovirin-N"/>
    <property type="match status" value="1"/>
</dbReference>
<evidence type="ECO:0000259" key="1">
    <source>
        <dbReference type="SMART" id="SM01111"/>
    </source>
</evidence>
<feature type="domain" description="Cyanovirin-N" evidence="1">
    <location>
        <begin position="2"/>
        <end position="107"/>
    </location>
</feature>
<organism evidence="2 3">
    <name type="scientific">Aspergillus nomiae NRRL (strain ATCC 15546 / NRRL 13137 / CBS 260.88 / M93)</name>
    <dbReference type="NCBI Taxonomy" id="1509407"/>
    <lineage>
        <taxon>Eukaryota</taxon>
        <taxon>Fungi</taxon>
        <taxon>Dikarya</taxon>
        <taxon>Ascomycota</taxon>
        <taxon>Pezizomycotina</taxon>
        <taxon>Eurotiomycetes</taxon>
        <taxon>Eurotiomycetidae</taxon>
        <taxon>Eurotiales</taxon>
        <taxon>Aspergillaceae</taxon>
        <taxon>Aspergillus</taxon>
        <taxon>Aspergillus subgen. Circumdati</taxon>
    </lineage>
</organism>
<protein>
    <recommendedName>
        <fullName evidence="1">Cyanovirin-N domain-containing protein</fullName>
    </recommendedName>
</protein>
<dbReference type="InterPro" id="IPR036673">
    <property type="entry name" value="Cyanovirin-N_sf"/>
</dbReference>
<dbReference type="PANTHER" id="PTHR42076">
    <property type="entry name" value="CYANOVIRIN-N HOMOLOG"/>
    <property type="match status" value="1"/>
</dbReference>
<dbReference type="PANTHER" id="PTHR42076:SF1">
    <property type="entry name" value="CYANOVIRIN-N DOMAIN-CONTAINING PROTEIN"/>
    <property type="match status" value="1"/>
</dbReference>
<dbReference type="Proteomes" id="UP000037505">
    <property type="component" value="Unassembled WGS sequence"/>
</dbReference>
<dbReference type="GeneID" id="26802165"/>
<dbReference type="RefSeq" id="XP_015412195.1">
    <property type="nucleotide sequence ID" value="XM_015545619.1"/>
</dbReference>
<dbReference type="EMBL" id="JNOM01000004">
    <property type="protein sequence ID" value="KNG91272.1"/>
    <property type="molecule type" value="Genomic_DNA"/>
</dbReference>
<proteinExistence type="predicted"/>
<dbReference type="SMART" id="SM01111">
    <property type="entry name" value="CVNH"/>
    <property type="match status" value="1"/>
</dbReference>
<gene>
    <name evidence="2" type="ORF">ANOM_000361</name>
</gene>
<dbReference type="InterPro" id="IPR011058">
    <property type="entry name" value="Cyanovirin-N"/>
</dbReference>
<dbReference type="AlphaFoldDB" id="A0A0L1JHT8"/>